<proteinExistence type="predicted"/>
<reference evidence="1" key="1">
    <citation type="journal article" date="2015" name="Nature">
        <title>Complex archaea that bridge the gap between prokaryotes and eukaryotes.</title>
        <authorList>
            <person name="Spang A."/>
            <person name="Saw J.H."/>
            <person name="Jorgensen S.L."/>
            <person name="Zaremba-Niedzwiedzka K."/>
            <person name="Martijn J."/>
            <person name="Lind A.E."/>
            <person name="van Eijk R."/>
            <person name="Schleper C."/>
            <person name="Guy L."/>
            <person name="Ettema T.J."/>
        </authorList>
    </citation>
    <scope>NUCLEOTIDE SEQUENCE</scope>
</reference>
<accession>A0A0F9JJU2</accession>
<feature type="non-terminal residue" evidence="1">
    <location>
        <position position="1"/>
    </location>
</feature>
<sequence length="40" mass="4594">RIVTSPLMRAHKTAEIISEVLQVPLHTHEGLKERYLGKLE</sequence>
<name>A0A0F9JJU2_9ZZZZ</name>
<organism evidence="1">
    <name type="scientific">marine sediment metagenome</name>
    <dbReference type="NCBI Taxonomy" id="412755"/>
    <lineage>
        <taxon>unclassified sequences</taxon>
        <taxon>metagenomes</taxon>
        <taxon>ecological metagenomes</taxon>
    </lineage>
</organism>
<dbReference type="SUPFAM" id="SSF53254">
    <property type="entry name" value="Phosphoglycerate mutase-like"/>
    <property type="match status" value="1"/>
</dbReference>
<protein>
    <submittedName>
        <fullName evidence="1">Uncharacterized protein</fullName>
    </submittedName>
</protein>
<gene>
    <name evidence="1" type="ORF">LCGC14_1443840</name>
</gene>
<dbReference type="InterPro" id="IPR013078">
    <property type="entry name" value="His_Pase_superF_clade-1"/>
</dbReference>
<dbReference type="Pfam" id="PF00300">
    <property type="entry name" value="His_Phos_1"/>
    <property type="match status" value="1"/>
</dbReference>
<dbReference type="AlphaFoldDB" id="A0A0F9JJU2"/>
<dbReference type="EMBL" id="LAZR01009872">
    <property type="protein sequence ID" value="KKM70134.1"/>
    <property type="molecule type" value="Genomic_DNA"/>
</dbReference>
<evidence type="ECO:0000313" key="1">
    <source>
        <dbReference type="EMBL" id="KKM70134.1"/>
    </source>
</evidence>
<comment type="caution">
    <text evidence="1">The sequence shown here is derived from an EMBL/GenBank/DDBJ whole genome shotgun (WGS) entry which is preliminary data.</text>
</comment>
<dbReference type="Gene3D" id="3.40.50.1240">
    <property type="entry name" value="Phosphoglycerate mutase-like"/>
    <property type="match status" value="1"/>
</dbReference>
<dbReference type="InterPro" id="IPR029033">
    <property type="entry name" value="His_PPase_superfam"/>
</dbReference>